<gene>
    <name evidence="1" type="ORF">CT19425_P30014</name>
</gene>
<dbReference type="EMBL" id="LT991978">
    <property type="protein sequence ID" value="SPK77165.1"/>
    <property type="molecule type" value="Genomic_DNA"/>
</dbReference>
<keyword evidence="1" id="KW-0614">Plasmid</keyword>
<protein>
    <submittedName>
        <fullName evidence="1">Uncharacterized protein</fullName>
    </submittedName>
</protein>
<dbReference type="Proteomes" id="UP000255505">
    <property type="component" value="Plasmid III"/>
</dbReference>
<accession>A0A375IVG6</accession>
<reference evidence="1 2" key="1">
    <citation type="submission" date="2018-01" db="EMBL/GenBank/DDBJ databases">
        <authorList>
            <person name="Gaut B.S."/>
            <person name="Morton B.R."/>
            <person name="Clegg M.T."/>
            <person name="Duvall M.R."/>
        </authorList>
    </citation>
    <scope>NUCLEOTIDE SEQUENCE [LARGE SCALE GENOMIC DNA]</scope>
    <source>
        <strain evidence="1">Cupriavidus taiwanensis LMG 19425</strain>
        <plasmid evidence="2">Plasmid iii</plasmid>
    </source>
</reference>
<proteinExistence type="predicted"/>
<organism evidence="1 2">
    <name type="scientific">Cupriavidus taiwanensis</name>
    <dbReference type="NCBI Taxonomy" id="164546"/>
    <lineage>
        <taxon>Bacteria</taxon>
        <taxon>Pseudomonadati</taxon>
        <taxon>Pseudomonadota</taxon>
        <taxon>Betaproteobacteria</taxon>
        <taxon>Burkholderiales</taxon>
        <taxon>Burkholderiaceae</taxon>
        <taxon>Cupriavidus</taxon>
    </lineage>
</organism>
<name>A0A375IVG6_9BURK</name>
<geneLocation type="plasmid" evidence="1">
    <name>III</name>
</geneLocation>
<evidence type="ECO:0000313" key="1">
    <source>
        <dbReference type="EMBL" id="SPK77165.1"/>
    </source>
</evidence>
<sequence length="74" mass="7789">MIEPGRFWPATVIALHFITRLVGMGGCDGGVEAALAIRSDNAPRAAYTCLSQPAICSGDHCARNLLSFGKRQGA</sequence>
<dbReference type="AlphaFoldDB" id="A0A375IVG6"/>
<evidence type="ECO:0000313" key="2">
    <source>
        <dbReference type="Proteomes" id="UP000255505"/>
    </source>
</evidence>